<dbReference type="AlphaFoldDB" id="A0A4V2G5J9"/>
<keyword evidence="2" id="KW-1185">Reference proteome</keyword>
<name>A0A4V2G5J9_9GAMM</name>
<dbReference type="RefSeq" id="WP_130413243.1">
    <property type="nucleotide sequence ID" value="NZ_SHKX01000012.1"/>
</dbReference>
<evidence type="ECO:0000313" key="1">
    <source>
        <dbReference type="EMBL" id="RZU45166.1"/>
    </source>
</evidence>
<reference evidence="1 2" key="1">
    <citation type="submission" date="2019-02" db="EMBL/GenBank/DDBJ databases">
        <title>Genomic Encyclopedia of Type Strains, Phase IV (KMG-IV): sequencing the most valuable type-strain genomes for metagenomic binning, comparative biology and taxonomic classification.</title>
        <authorList>
            <person name="Goeker M."/>
        </authorList>
    </citation>
    <scope>NUCLEOTIDE SEQUENCE [LARGE SCALE GENOMIC DNA]</scope>
    <source>
        <strain evidence="1 2">DSM 105135</strain>
    </source>
</reference>
<dbReference type="Proteomes" id="UP000292423">
    <property type="component" value="Unassembled WGS sequence"/>
</dbReference>
<protein>
    <submittedName>
        <fullName evidence="1">Type III secretion system (T3SS) SseB-like protein</fullName>
    </submittedName>
</protein>
<sequence length="141" mass="14945">MKTVIVKEDHSLADILDSLQNGAGQPGRDALYAIFPGVKVFLAAPALPEAWLKEAGGQASADLKVPFISATAKDGSRALVTFCDEASLKQALPDLFAVGMTGAQVVRIVQEQGLDAIMVRRGDFWAAIPKTDLPQLIKTAV</sequence>
<gene>
    <name evidence="1" type="ORF">EV700_1979</name>
</gene>
<comment type="caution">
    <text evidence="1">The sequence shown here is derived from an EMBL/GenBank/DDBJ whole genome shotgun (WGS) entry which is preliminary data.</text>
</comment>
<organism evidence="1 2">
    <name type="scientific">Fluviicoccus keumensis</name>
    <dbReference type="NCBI Taxonomy" id="1435465"/>
    <lineage>
        <taxon>Bacteria</taxon>
        <taxon>Pseudomonadati</taxon>
        <taxon>Pseudomonadota</taxon>
        <taxon>Gammaproteobacteria</taxon>
        <taxon>Moraxellales</taxon>
        <taxon>Moraxellaceae</taxon>
        <taxon>Fluviicoccus</taxon>
    </lineage>
</organism>
<accession>A0A4V2G5J9</accession>
<proteinExistence type="predicted"/>
<dbReference type="EMBL" id="SHKX01000012">
    <property type="protein sequence ID" value="RZU45166.1"/>
    <property type="molecule type" value="Genomic_DNA"/>
</dbReference>
<evidence type="ECO:0000313" key="2">
    <source>
        <dbReference type="Proteomes" id="UP000292423"/>
    </source>
</evidence>